<sequence length="191" mass="21205">MCVASLNVSTQPCAHRWYDLRRACTSSNNLANCPERLQLEGWEIRNPTCPWCGDESEISIHESTHRLFGSTSPMASSPTLSEMGNTRSRRSGSNATMESLSRVSSIASVEGDSTQRGRDMNERLDIYLRSLPHEVLPSAAKNYPTYSQSSSASTSADETTLAEFQMIRRTSSGLSRGWKKSLRFSIGMLRT</sequence>
<name>A0AAJ0DJ42_9PEZI</name>
<comment type="caution">
    <text evidence="2">The sequence shown here is derived from an EMBL/GenBank/DDBJ whole genome shotgun (WGS) entry which is preliminary data.</text>
</comment>
<feature type="compositionally biased region" description="Polar residues" evidence="1">
    <location>
        <begin position="69"/>
        <end position="112"/>
    </location>
</feature>
<gene>
    <name evidence="2" type="ORF">LTR09_007966</name>
</gene>
<proteinExistence type="predicted"/>
<evidence type="ECO:0000313" key="2">
    <source>
        <dbReference type="EMBL" id="KAK3050888.1"/>
    </source>
</evidence>
<feature type="region of interest" description="Disordered" evidence="1">
    <location>
        <begin position="68"/>
        <end position="116"/>
    </location>
</feature>
<dbReference type="Proteomes" id="UP001271007">
    <property type="component" value="Unassembled WGS sequence"/>
</dbReference>
<accession>A0AAJ0DJ42</accession>
<keyword evidence="3" id="KW-1185">Reference proteome</keyword>
<evidence type="ECO:0000313" key="3">
    <source>
        <dbReference type="Proteomes" id="UP001271007"/>
    </source>
</evidence>
<dbReference type="AlphaFoldDB" id="A0AAJ0DJ42"/>
<reference evidence="2" key="1">
    <citation type="submission" date="2023-04" db="EMBL/GenBank/DDBJ databases">
        <title>Black Yeasts Isolated from many extreme environments.</title>
        <authorList>
            <person name="Coleine C."/>
            <person name="Stajich J.E."/>
            <person name="Selbmann L."/>
        </authorList>
    </citation>
    <scope>NUCLEOTIDE SEQUENCE</scope>
    <source>
        <strain evidence="2">CCFEE 5312</strain>
    </source>
</reference>
<protein>
    <submittedName>
        <fullName evidence="2">Uncharacterized protein</fullName>
    </submittedName>
</protein>
<organism evidence="2 3">
    <name type="scientific">Extremus antarcticus</name>
    <dbReference type="NCBI Taxonomy" id="702011"/>
    <lineage>
        <taxon>Eukaryota</taxon>
        <taxon>Fungi</taxon>
        <taxon>Dikarya</taxon>
        <taxon>Ascomycota</taxon>
        <taxon>Pezizomycotina</taxon>
        <taxon>Dothideomycetes</taxon>
        <taxon>Dothideomycetidae</taxon>
        <taxon>Mycosphaerellales</taxon>
        <taxon>Extremaceae</taxon>
        <taxon>Extremus</taxon>
    </lineage>
</organism>
<dbReference type="EMBL" id="JAWDJX010000029">
    <property type="protein sequence ID" value="KAK3050888.1"/>
    <property type="molecule type" value="Genomic_DNA"/>
</dbReference>
<evidence type="ECO:0000256" key="1">
    <source>
        <dbReference type="SAM" id="MobiDB-lite"/>
    </source>
</evidence>